<reference evidence="3" key="1">
    <citation type="submission" date="2022-07" db="EMBL/GenBank/DDBJ databases">
        <title>Draft genome sequence of Zalerion maritima ATCC 34329, a (micro)plastics degrading marine fungus.</title>
        <authorList>
            <person name="Paco A."/>
            <person name="Goncalves M.F.M."/>
            <person name="Rocha-Santos T.A.P."/>
            <person name="Alves A."/>
        </authorList>
    </citation>
    <scope>NUCLEOTIDE SEQUENCE</scope>
    <source>
        <strain evidence="3">ATCC 34329</strain>
    </source>
</reference>
<dbReference type="PROSITE" id="PS51257">
    <property type="entry name" value="PROKAR_LIPOPROTEIN"/>
    <property type="match status" value="1"/>
</dbReference>
<feature type="transmembrane region" description="Helical" evidence="1">
    <location>
        <begin position="124"/>
        <end position="152"/>
    </location>
</feature>
<organism evidence="3 4">
    <name type="scientific">Zalerion maritima</name>
    <dbReference type="NCBI Taxonomy" id="339359"/>
    <lineage>
        <taxon>Eukaryota</taxon>
        <taxon>Fungi</taxon>
        <taxon>Dikarya</taxon>
        <taxon>Ascomycota</taxon>
        <taxon>Pezizomycotina</taxon>
        <taxon>Sordariomycetes</taxon>
        <taxon>Lulworthiomycetidae</taxon>
        <taxon>Lulworthiales</taxon>
        <taxon>Lulworthiaceae</taxon>
        <taxon>Zalerion</taxon>
    </lineage>
</organism>
<protein>
    <submittedName>
        <fullName evidence="3">Uncharacterized protein</fullName>
    </submittedName>
</protein>
<dbReference type="EMBL" id="JAKWBI020000260">
    <property type="protein sequence ID" value="KAJ2897696.1"/>
    <property type="molecule type" value="Genomic_DNA"/>
</dbReference>
<keyword evidence="4" id="KW-1185">Reference proteome</keyword>
<sequence>MARSAAFILLVVSLAACALVGGYGTLVVGSLNGFFEALGASADLPDPSERYMPGGPVPFTGTWTGFEPLDGLLRGLVSFFSSAIDGAQTWDVTLSYHYIMLNFFCGWNLLVLESFRAGNQGRAVSWITTVGMILQTITYTITVPVYLIVYLFTSPIVGSSSPRSIVPAASQARLIPMSSFLSFAVPAVLMALPSPSVIPPALHYGFIALWQPFPLFQRILQWAFQFEDAKASLANTKPSGHLEVASVTYKMILVVSILAHVGLTAVALIPGSSVPESWAPIFDEVNIRSAFVPQPLWSPPSVDATAIPVPDELAPLARFLLQFDCYCGNTAILLWALYMSSAWLSTSQLVRTTLVWGVLGGPAAASAALFWKRDSLAVEALETKKD</sequence>
<dbReference type="AlphaFoldDB" id="A0AAD5RLJ0"/>
<evidence type="ECO:0000256" key="2">
    <source>
        <dbReference type="SAM" id="SignalP"/>
    </source>
</evidence>
<dbReference type="Proteomes" id="UP001201980">
    <property type="component" value="Unassembled WGS sequence"/>
</dbReference>
<proteinExistence type="predicted"/>
<evidence type="ECO:0000313" key="3">
    <source>
        <dbReference type="EMBL" id="KAJ2897696.1"/>
    </source>
</evidence>
<accession>A0AAD5RLJ0</accession>
<evidence type="ECO:0000256" key="1">
    <source>
        <dbReference type="SAM" id="Phobius"/>
    </source>
</evidence>
<comment type="caution">
    <text evidence="3">The sequence shown here is derived from an EMBL/GenBank/DDBJ whole genome shotgun (WGS) entry which is preliminary data.</text>
</comment>
<feature type="chain" id="PRO_5042152108" evidence="2">
    <location>
        <begin position="23"/>
        <end position="386"/>
    </location>
</feature>
<gene>
    <name evidence="3" type="ORF">MKZ38_004473</name>
</gene>
<evidence type="ECO:0000313" key="4">
    <source>
        <dbReference type="Proteomes" id="UP001201980"/>
    </source>
</evidence>
<feature type="transmembrane region" description="Helical" evidence="1">
    <location>
        <begin position="247"/>
        <end position="269"/>
    </location>
</feature>
<feature type="transmembrane region" description="Helical" evidence="1">
    <location>
        <begin position="349"/>
        <end position="371"/>
    </location>
</feature>
<keyword evidence="1" id="KW-1133">Transmembrane helix</keyword>
<keyword evidence="2" id="KW-0732">Signal</keyword>
<feature type="signal peptide" evidence="2">
    <location>
        <begin position="1"/>
        <end position="22"/>
    </location>
</feature>
<keyword evidence="1" id="KW-0812">Transmembrane</keyword>
<feature type="transmembrane region" description="Helical" evidence="1">
    <location>
        <begin position="95"/>
        <end position="112"/>
    </location>
</feature>
<name>A0AAD5RLJ0_9PEZI</name>
<keyword evidence="1" id="KW-0472">Membrane</keyword>